<evidence type="ECO:0000256" key="6">
    <source>
        <dbReference type="ARBA" id="ARBA00022801"/>
    </source>
</evidence>
<keyword evidence="13" id="KW-1185">Reference proteome</keyword>
<dbReference type="CDD" id="cd09641">
    <property type="entry name" value="Cas3''_I"/>
    <property type="match status" value="1"/>
</dbReference>
<gene>
    <name evidence="12" type="ORF">HMPREF3185_02139</name>
</gene>
<comment type="caution">
    <text evidence="12">The sequence shown here is derived from an EMBL/GenBank/DDBJ whole genome shotgun (WGS) entry which is preliminary data.</text>
</comment>
<dbReference type="PATRIC" id="fig|322095.3.peg.2110"/>
<dbReference type="GO" id="GO:0004519">
    <property type="term" value="F:endonuclease activity"/>
    <property type="evidence" value="ECO:0007669"/>
    <property type="project" value="UniProtKB-KW"/>
</dbReference>
<evidence type="ECO:0000259" key="11">
    <source>
        <dbReference type="PROSITE" id="PS51643"/>
    </source>
</evidence>
<keyword evidence="7" id="KW-0347">Helicase</keyword>
<dbReference type="InterPro" id="IPR027417">
    <property type="entry name" value="P-loop_NTPase"/>
</dbReference>
<evidence type="ECO:0000259" key="10">
    <source>
        <dbReference type="PROSITE" id="PS51192"/>
    </source>
</evidence>
<dbReference type="STRING" id="322095.HMPREF3185_02139"/>
<feature type="domain" description="HD Cas3-type" evidence="11">
    <location>
        <begin position="13"/>
        <end position="197"/>
    </location>
</feature>
<dbReference type="PROSITE" id="PS51643">
    <property type="entry name" value="HD_CAS3"/>
    <property type="match status" value="1"/>
</dbReference>
<dbReference type="NCBIfam" id="TIGR01596">
    <property type="entry name" value="cas3_HD"/>
    <property type="match status" value="1"/>
</dbReference>
<dbReference type="Proteomes" id="UP000070224">
    <property type="component" value="Unassembled WGS sequence"/>
</dbReference>
<dbReference type="InterPro" id="IPR052511">
    <property type="entry name" value="ATP-dep_Helicase"/>
</dbReference>
<organism evidence="12 13">
    <name type="scientific">Porphyromonas somerae</name>
    <dbReference type="NCBI Taxonomy" id="322095"/>
    <lineage>
        <taxon>Bacteria</taxon>
        <taxon>Pseudomonadati</taxon>
        <taxon>Bacteroidota</taxon>
        <taxon>Bacteroidia</taxon>
        <taxon>Bacteroidales</taxon>
        <taxon>Porphyromonadaceae</taxon>
        <taxon>Porphyromonas</taxon>
    </lineage>
</organism>
<evidence type="ECO:0000256" key="8">
    <source>
        <dbReference type="ARBA" id="ARBA00022840"/>
    </source>
</evidence>
<reference evidence="13" key="1">
    <citation type="submission" date="2016-01" db="EMBL/GenBank/DDBJ databases">
        <authorList>
            <person name="Mitreva M."/>
            <person name="Pepin K.H."/>
            <person name="Mihindukulasuriya K.A."/>
            <person name="Fulton R."/>
            <person name="Fronick C."/>
            <person name="O'Laughlin M."/>
            <person name="Miner T."/>
            <person name="Herter B."/>
            <person name="Rosa B.A."/>
            <person name="Cordes M."/>
            <person name="Tomlinson C."/>
            <person name="Wollam A."/>
            <person name="Palsikar V.B."/>
            <person name="Mardis E.R."/>
            <person name="Wilson R.K."/>
        </authorList>
    </citation>
    <scope>NUCLEOTIDE SEQUENCE [LARGE SCALE GENOMIC DNA]</scope>
    <source>
        <strain evidence="13">KA00683</strain>
    </source>
</reference>
<protein>
    <submittedName>
        <fullName evidence="12">CRISPR-associated endonuclease Cas3-HD</fullName>
    </submittedName>
</protein>
<dbReference type="Pfam" id="PF22590">
    <property type="entry name" value="Cas3-like_C_2"/>
    <property type="match status" value="1"/>
</dbReference>
<evidence type="ECO:0000256" key="5">
    <source>
        <dbReference type="ARBA" id="ARBA00022741"/>
    </source>
</evidence>
<dbReference type="NCBIfam" id="TIGR01587">
    <property type="entry name" value="cas3_core"/>
    <property type="match status" value="1"/>
</dbReference>
<feature type="domain" description="Helicase ATP-binding" evidence="10">
    <location>
        <begin position="255"/>
        <end position="442"/>
    </location>
</feature>
<comment type="similarity">
    <text evidence="2">In the central section; belongs to the CRISPR-associated helicase Cas3 family.</text>
</comment>
<dbReference type="GO" id="GO:0046872">
    <property type="term" value="F:metal ion binding"/>
    <property type="evidence" value="ECO:0007669"/>
    <property type="project" value="UniProtKB-KW"/>
</dbReference>
<keyword evidence="3" id="KW-0540">Nuclease</keyword>
<dbReference type="Pfam" id="PF00270">
    <property type="entry name" value="DEAD"/>
    <property type="match status" value="1"/>
</dbReference>
<proteinExistence type="inferred from homology"/>
<evidence type="ECO:0000256" key="4">
    <source>
        <dbReference type="ARBA" id="ARBA00022723"/>
    </source>
</evidence>
<evidence type="ECO:0000256" key="1">
    <source>
        <dbReference type="ARBA" id="ARBA00006847"/>
    </source>
</evidence>
<dbReference type="GO" id="GO:0005524">
    <property type="term" value="F:ATP binding"/>
    <property type="evidence" value="ECO:0007669"/>
    <property type="project" value="UniProtKB-KW"/>
</dbReference>
<keyword evidence="4" id="KW-0479">Metal-binding</keyword>
<evidence type="ECO:0000313" key="13">
    <source>
        <dbReference type="Proteomes" id="UP000070224"/>
    </source>
</evidence>
<dbReference type="InterPro" id="IPR006474">
    <property type="entry name" value="Helicase_Cas3_CRISPR-ass_core"/>
</dbReference>
<evidence type="ECO:0000256" key="2">
    <source>
        <dbReference type="ARBA" id="ARBA00009046"/>
    </source>
</evidence>
<dbReference type="InterPro" id="IPR006483">
    <property type="entry name" value="CRISPR-assoc_Cas3_HD"/>
</dbReference>
<evidence type="ECO:0000256" key="7">
    <source>
        <dbReference type="ARBA" id="ARBA00022806"/>
    </source>
</evidence>
<dbReference type="OrthoDB" id="9810236at2"/>
<comment type="similarity">
    <text evidence="1">In the N-terminal section; belongs to the CRISPR-associated nuclease Cas3-HD family.</text>
</comment>
<dbReference type="SUPFAM" id="SSF52540">
    <property type="entry name" value="P-loop containing nucleoside triphosphate hydrolases"/>
    <property type="match status" value="1"/>
</dbReference>
<keyword evidence="5" id="KW-0547">Nucleotide-binding</keyword>
<dbReference type="PANTHER" id="PTHR47962">
    <property type="entry name" value="ATP-DEPENDENT HELICASE LHR-RELATED-RELATED"/>
    <property type="match status" value="1"/>
</dbReference>
<dbReference type="InterPro" id="IPR038257">
    <property type="entry name" value="CRISPR-assoc_Cas3_HD_sf"/>
</dbReference>
<dbReference type="InterPro" id="IPR014001">
    <property type="entry name" value="Helicase_ATP-bd"/>
</dbReference>
<dbReference type="CDD" id="cd17930">
    <property type="entry name" value="DEXHc_cas3"/>
    <property type="match status" value="1"/>
</dbReference>
<dbReference type="PROSITE" id="PS51192">
    <property type="entry name" value="HELICASE_ATP_BIND_1"/>
    <property type="match status" value="1"/>
</dbReference>
<accession>A0A134AZS1</accession>
<name>A0A134AZS1_9PORP</name>
<dbReference type="GO" id="GO:0051607">
    <property type="term" value="P:defense response to virus"/>
    <property type="evidence" value="ECO:0007669"/>
    <property type="project" value="UniProtKB-KW"/>
</dbReference>
<dbReference type="SMART" id="SM00487">
    <property type="entry name" value="DEXDc"/>
    <property type="match status" value="1"/>
</dbReference>
<evidence type="ECO:0000313" key="12">
    <source>
        <dbReference type="EMBL" id="KXB73183.1"/>
    </source>
</evidence>
<keyword evidence="8" id="KW-0067">ATP-binding</keyword>
<dbReference type="PANTHER" id="PTHR47962:SF5">
    <property type="entry name" value="ATP-DEPENDENT HELICASE LHR-RELATED"/>
    <property type="match status" value="1"/>
</dbReference>
<dbReference type="Gene3D" id="1.10.3210.30">
    <property type="match status" value="1"/>
</dbReference>
<dbReference type="GO" id="GO:0003677">
    <property type="term" value="F:DNA binding"/>
    <property type="evidence" value="ECO:0007669"/>
    <property type="project" value="TreeGrafter"/>
</dbReference>
<dbReference type="InterPro" id="IPR011545">
    <property type="entry name" value="DEAD/DEAH_box_helicase_dom"/>
</dbReference>
<dbReference type="Gene3D" id="3.40.50.300">
    <property type="entry name" value="P-loop containing nucleotide triphosphate hydrolases"/>
    <property type="match status" value="2"/>
</dbReference>
<dbReference type="InterPro" id="IPR054712">
    <property type="entry name" value="Cas3-like_dom"/>
</dbReference>
<evidence type="ECO:0000256" key="9">
    <source>
        <dbReference type="ARBA" id="ARBA00023118"/>
    </source>
</evidence>
<keyword evidence="6" id="KW-0378">Hydrolase</keyword>
<keyword evidence="12" id="KW-0255">Endonuclease</keyword>
<dbReference type="AlphaFoldDB" id="A0A134AZS1"/>
<keyword evidence="9" id="KW-0051">Antiviral defense</keyword>
<evidence type="ECO:0000256" key="3">
    <source>
        <dbReference type="ARBA" id="ARBA00022722"/>
    </source>
</evidence>
<dbReference type="GO" id="GO:0016887">
    <property type="term" value="F:ATP hydrolysis activity"/>
    <property type="evidence" value="ECO:0007669"/>
    <property type="project" value="TreeGrafter"/>
</dbReference>
<dbReference type="RefSeq" id="WP_082713225.1">
    <property type="nucleotide sequence ID" value="NZ_KQ960466.1"/>
</dbReference>
<dbReference type="EMBL" id="LSDK01000143">
    <property type="protein sequence ID" value="KXB73183.1"/>
    <property type="molecule type" value="Genomic_DNA"/>
</dbReference>
<sequence>MLQDTTIIAHRAEGGEEQSLYEHAEGVAMRICHSLTEARLEQLIPLGELLGRLHDTGKAQPAFQRYIRGESAAKAPHSAAGALLATSLLFELSKELQLKKLPRTSRLLVYAISGHHRGLYDYIELRKELEKGEIKKRCAKTNEELPNIKSELQTWVEEHAESTESSLKELAKRIGATEQAQALIRLLFSCLVDADFLDSEAFMDEERKGHRHEATCGYAPLETLRDRLTKHMEGFSTEGKINEARRAFLNQCREHGRTCPKGYYSLFLPTGGGKTLSSMAWALETALRHEAKRIIYVIPYTSIITQTAGIFREIFGEENVLEHHSDISFSGDEFSQEAERYERTRLLAENWDAPIIVTTNVQFFESLFSHKVSRSRKVHSIANSIVVFDEVQMFPTEFLHPMLRLLEDLRWIYGTQLLFCSATLPPFDKDHSSSFKRVNDFHQLSEEIQPIVPEDPELFKVFDRVIYHLEEKEYTTKELARELSQLDSALCIVNSRRDASLLYHALLEEGKEAKNVIHLSRNMCSAHLKERIAEVRQRLKAKIPTIVISTQLIEAGIDIDLPIVYRAMSGLDSIVQAGGRCNREGKRPTPGEVYVFSLSDGGKAFGAIAHGQNATRFLLDNDKGHTRPYIPLKLIEAYYDRYYASIESFDTKNIAESLYDEEETKHWRFDFQQASENFQLIDNVDRDLFVPYGWGKELLEGLEKHTLYLNHRTLRELQQYHVSISRWRYEELEEARLLSEIIVDRETGKSILVLAPQGYDEALGICTTNPLLDEPLFG</sequence>
<dbReference type="Pfam" id="PF18019">
    <property type="entry name" value="Cas3_HD"/>
    <property type="match status" value="1"/>
</dbReference>
<dbReference type="GO" id="GO:0004386">
    <property type="term" value="F:helicase activity"/>
    <property type="evidence" value="ECO:0007669"/>
    <property type="project" value="UniProtKB-KW"/>
</dbReference>